<comment type="caution">
    <text evidence="14">The sequence shown here is derived from an EMBL/GenBank/DDBJ whole genome shotgun (WGS) entry which is preliminary data.</text>
</comment>
<dbReference type="GO" id="GO:0050178">
    <property type="term" value="F:phenylpyruvate tautomerase activity"/>
    <property type="evidence" value="ECO:0007669"/>
    <property type="project" value="UniProtKB-EC"/>
</dbReference>
<dbReference type="Proteomes" id="UP001283341">
    <property type="component" value="Unassembled WGS sequence"/>
</dbReference>
<dbReference type="SUPFAM" id="SSF55331">
    <property type="entry name" value="Tautomerase/MIF"/>
    <property type="match status" value="1"/>
</dbReference>
<feature type="compositionally biased region" description="Low complexity" evidence="13">
    <location>
        <begin position="296"/>
        <end position="310"/>
    </location>
</feature>
<evidence type="ECO:0000256" key="13">
    <source>
        <dbReference type="SAM" id="MobiDB-lite"/>
    </source>
</evidence>
<evidence type="ECO:0000313" key="14">
    <source>
        <dbReference type="EMBL" id="KAK3313899.1"/>
    </source>
</evidence>
<comment type="catalytic activity">
    <reaction evidence="7">
        <text>L-dopachrome = 5,6-dihydroxyindole-2-carboxylate</text>
        <dbReference type="Rhea" id="RHEA:13041"/>
        <dbReference type="ChEBI" id="CHEBI:16875"/>
        <dbReference type="ChEBI" id="CHEBI:57509"/>
        <dbReference type="EC" id="5.3.3.12"/>
    </reaction>
</comment>
<evidence type="ECO:0000256" key="1">
    <source>
        <dbReference type="ARBA" id="ARBA00004613"/>
    </source>
</evidence>
<gene>
    <name evidence="14" type="ORF">B0H66DRAFT_607139</name>
</gene>
<comment type="catalytic activity">
    <reaction evidence="6">
        <text>3-phenylpyruvate = enol-phenylpyruvate</text>
        <dbReference type="Rhea" id="RHEA:17097"/>
        <dbReference type="ChEBI" id="CHEBI:16815"/>
        <dbReference type="ChEBI" id="CHEBI:18005"/>
        <dbReference type="EC" id="5.3.2.1"/>
    </reaction>
</comment>
<keyword evidence="4" id="KW-0964">Secreted</keyword>
<evidence type="ECO:0000313" key="15">
    <source>
        <dbReference type="Proteomes" id="UP001283341"/>
    </source>
</evidence>
<dbReference type="PANTHER" id="PTHR11954">
    <property type="entry name" value="D-DOPACHROME DECARBOXYLASE"/>
    <property type="match status" value="1"/>
</dbReference>
<dbReference type="GO" id="GO:0005576">
    <property type="term" value="C:extracellular region"/>
    <property type="evidence" value="ECO:0007669"/>
    <property type="project" value="UniProtKB-SubCell"/>
</dbReference>
<comment type="subcellular location">
    <subcellularLocation>
        <location evidence="1">Secreted</location>
    </subcellularLocation>
</comment>
<dbReference type="EMBL" id="JAUEDM010000007">
    <property type="protein sequence ID" value="KAK3313899.1"/>
    <property type="molecule type" value="Genomic_DNA"/>
</dbReference>
<keyword evidence="3" id="KW-0202">Cytokine</keyword>
<keyword evidence="15" id="KW-1185">Reference proteome</keyword>
<name>A0AAE0HW03_9PEZI</name>
<dbReference type="EC" id="5.3.3.12" evidence="8"/>
<evidence type="ECO:0000256" key="5">
    <source>
        <dbReference type="ARBA" id="ARBA00023235"/>
    </source>
</evidence>
<keyword evidence="5" id="KW-0413">Isomerase</keyword>
<protein>
    <recommendedName>
        <fullName evidence="12">L-dopachrome isomerase</fullName>
        <ecNumber evidence="9">5.3.2.1</ecNumber>
        <ecNumber evidence="8">5.3.3.12</ecNumber>
    </recommendedName>
    <alternativeName>
        <fullName evidence="10">L-dopachrome tautomerase</fullName>
    </alternativeName>
    <alternativeName>
        <fullName evidence="11">Phenylpyruvate tautomerase</fullName>
    </alternativeName>
</protein>
<evidence type="ECO:0000256" key="8">
    <source>
        <dbReference type="ARBA" id="ARBA00038932"/>
    </source>
</evidence>
<accession>A0AAE0HW03</accession>
<feature type="compositionally biased region" description="Polar residues" evidence="13">
    <location>
        <begin position="325"/>
        <end position="335"/>
    </location>
</feature>
<dbReference type="Pfam" id="PF01187">
    <property type="entry name" value="MIF"/>
    <property type="match status" value="1"/>
</dbReference>
<evidence type="ECO:0000256" key="12">
    <source>
        <dbReference type="ARBA" id="ARBA00042730"/>
    </source>
</evidence>
<dbReference type="AlphaFoldDB" id="A0AAE0HW03"/>
<evidence type="ECO:0000256" key="9">
    <source>
        <dbReference type="ARBA" id="ARBA00039086"/>
    </source>
</evidence>
<evidence type="ECO:0000256" key="6">
    <source>
        <dbReference type="ARBA" id="ARBA00036735"/>
    </source>
</evidence>
<dbReference type="GO" id="GO:0004167">
    <property type="term" value="F:dopachrome isomerase activity"/>
    <property type="evidence" value="ECO:0007669"/>
    <property type="project" value="UniProtKB-EC"/>
</dbReference>
<evidence type="ECO:0000256" key="7">
    <source>
        <dbReference type="ARBA" id="ARBA00036823"/>
    </source>
</evidence>
<evidence type="ECO:0000256" key="10">
    <source>
        <dbReference type="ARBA" id="ARBA00041631"/>
    </source>
</evidence>
<feature type="compositionally biased region" description="Polar residues" evidence="13">
    <location>
        <begin position="248"/>
        <end position="261"/>
    </location>
</feature>
<feature type="region of interest" description="Disordered" evidence="13">
    <location>
        <begin position="248"/>
        <end position="344"/>
    </location>
</feature>
<comment type="similarity">
    <text evidence="2">Belongs to the MIF family.</text>
</comment>
<dbReference type="InterPro" id="IPR001398">
    <property type="entry name" value="Macrophage_inhib_fac"/>
</dbReference>
<organism evidence="14 15">
    <name type="scientific">Apodospora peruviana</name>
    <dbReference type="NCBI Taxonomy" id="516989"/>
    <lineage>
        <taxon>Eukaryota</taxon>
        <taxon>Fungi</taxon>
        <taxon>Dikarya</taxon>
        <taxon>Ascomycota</taxon>
        <taxon>Pezizomycotina</taxon>
        <taxon>Sordariomycetes</taxon>
        <taxon>Sordariomycetidae</taxon>
        <taxon>Sordariales</taxon>
        <taxon>Lasiosphaeriaceae</taxon>
        <taxon>Apodospora</taxon>
    </lineage>
</organism>
<evidence type="ECO:0000256" key="3">
    <source>
        <dbReference type="ARBA" id="ARBA00022514"/>
    </source>
</evidence>
<dbReference type="Gene3D" id="3.30.429.10">
    <property type="entry name" value="Macrophage Migration Inhibitory Factor"/>
    <property type="match status" value="1"/>
</dbReference>
<reference evidence="14" key="1">
    <citation type="journal article" date="2023" name="Mol. Phylogenet. Evol.">
        <title>Genome-scale phylogeny and comparative genomics of the fungal order Sordariales.</title>
        <authorList>
            <person name="Hensen N."/>
            <person name="Bonometti L."/>
            <person name="Westerberg I."/>
            <person name="Brannstrom I.O."/>
            <person name="Guillou S."/>
            <person name="Cros-Aarteil S."/>
            <person name="Calhoun S."/>
            <person name="Haridas S."/>
            <person name="Kuo A."/>
            <person name="Mondo S."/>
            <person name="Pangilinan J."/>
            <person name="Riley R."/>
            <person name="LaButti K."/>
            <person name="Andreopoulos B."/>
            <person name="Lipzen A."/>
            <person name="Chen C."/>
            <person name="Yan M."/>
            <person name="Daum C."/>
            <person name="Ng V."/>
            <person name="Clum A."/>
            <person name="Steindorff A."/>
            <person name="Ohm R.A."/>
            <person name="Martin F."/>
            <person name="Silar P."/>
            <person name="Natvig D.O."/>
            <person name="Lalanne C."/>
            <person name="Gautier V."/>
            <person name="Ament-Velasquez S.L."/>
            <person name="Kruys A."/>
            <person name="Hutchinson M.I."/>
            <person name="Powell A.J."/>
            <person name="Barry K."/>
            <person name="Miller A.N."/>
            <person name="Grigoriev I.V."/>
            <person name="Debuchy R."/>
            <person name="Gladieux P."/>
            <person name="Hiltunen Thoren M."/>
            <person name="Johannesson H."/>
        </authorList>
    </citation>
    <scope>NUCLEOTIDE SEQUENCE</scope>
    <source>
        <strain evidence="14">CBS 118394</strain>
    </source>
</reference>
<evidence type="ECO:0000256" key="2">
    <source>
        <dbReference type="ARBA" id="ARBA00005851"/>
    </source>
</evidence>
<proteinExistence type="inferred from homology"/>
<dbReference type="PANTHER" id="PTHR11954:SF6">
    <property type="entry name" value="MACROPHAGE MIGRATION INHIBITORY FACTOR"/>
    <property type="match status" value="1"/>
</dbReference>
<reference evidence="14" key="2">
    <citation type="submission" date="2023-06" db="EMBL/GenBank/DDBJ databases">
        <authorList>
            <consortium name="Lawrence Berkeley National Laboratory"/>
            <person name="Haridas S."/>
            <person name="Hensen N."/>
            <person name="Bonometti L."/>
            <person name="Westerberg I."/>
            <person name="Brannstrom I.O."/>
            <person name="Guillou S."/>
            <person name="Cros-Aarteil S."/>
            <person name="Calhoun S."/>
            <person name="Kuo A."/>
            <person name="Mondo S."/>
            <person name="Pangilinan J."/>
            <person name="Riley R."/>
            <person name="Labutti K."/>
            <person name="Andreopoulos B."/>
            <person name="Lipzen A."/>
            <person name="Chen C."/>
            <person name="Yanf M."/>
            <person name="Daum C."/>
            <person name="Ng V."/>
            <person name="Clum A."/>
            <person name="Steindorff A."/>
            <person name="Ohm R."/>
            <person name="Martin F."/>
            <person name="Silar P."/>
            <person name="Natvig D."/>
            <person name="Lalanne C."/>
            <person name="Gautier V."/>
            <person name="Ament-Velasquez S.L."/>
            <person name="Kruys A."/>
            <person name="Hutchinson M.I."/>
            <person name="Powell A.J."/>
            <person name="Barry K."/>
            <person name="Miller A.N."/>
            <person name="Grigoriev I.V."/>
            <person name="Debuchy R."/>
            <person name="Gladieux P."/>
            <person name="Thoren M.H."/>
            <person name="Johannesson H."/>
        </authorList>
    </citation>
    <scope>NUCLEOTIDE SEQUENCE</scope>
    <source>
        <strain evidence="14">CBS 118394</strain>
    </source>
</reference>
<evidence type="ECO:0000256" key="4">
    <source>
        <dbReference type="ARBA" id="ARBA00022525"/>
    </source>
</evidence>
<feature type="region of interest" description="Disordered" evidence="13">
    <location>
        <begin position="39"/>
        <end position="60"/>
    </location>
</feature>
<evidence type="ECO:0000256" key="11">
    <source>
        <dbReference type="ARBA" id="ARBA00041912"/>
    </source>
</evidence>
<feature type="compositionally biased region" description="Pro residues" evidence="13">
    <location>
        <begin position="43"/>
        <end position="53"/>
    </location>
</feature>
<dbReference type="EC" id="5.3.2.1" evidence="9"/>
<sequence>MSTSLSFAERRAKRVVDGAVPPIKSHLLVDGSNLLRDIDRPPPGDVVRGPPPCKSQSKPDLVKKRSNLDFFENAFSTTENNPAKERVHGDAIVLAEVKTNVIINDEFSFITELSYHLSTRYQRPVSSIVVTLHHGACMLFGGSFDPAYVMSISALPSQLQPTTNRRNTAVIQKHMEEVLGVTHSRGLLKFVPVNEENLACNGNTMTGEIEDLQKSYGGARISTAVLDDSTHLGSKRLSARKKLSVKSLATNFQPPQASGGTNVPALELTPPSSATDQLPPVPESPSPPPATAEKSQQQQHQIQGTAASQQKSARRKKSFVATMFGRSSTTKSEFGSSMPAPVAE</sequence>
<feature type="compositionally biased region" description="Pro residues" evidence="13">
    <location>
        <begin position="279"/>
        <end position="290"/>
    </location>
</feature>
<dbReference type="InterPro" id="IPR014347">
    <property type="entry name" value="Tautomerase/MIF_sf"/>
</dbReference>